<gene>
    <name evidence="1" type="ORF">OIU79_013148</name>
</gene>
<reference evidence="1" key="2">
    <citation type="journal article" date="2023" name="Int. J. Mol. Sci.">
        <title>De Novo Assembly and Annotation of 11 Diverse Shrub Willow (Salix) Genomes Reveals Novel Gene Organization in Sex-Linked Regions.</title>
        <authorList>
            <person name="Hyden B."/>
            <person name="Feng K."/>
            <person name="Yates T.B."/>
            <person name="Jawdy S."/>
            <person name="Cereghino C."/>
            <person name="Smart L.B."/>
            <person name="Muchero W."/>
        </authorList>
    </citation>
    <scope>NUCLEOTIDE SEQUENCE</scope>
    <source>
        <tissue evidence="1">Shoot tip</tissue>
    </source>
</reference>
<reference evidence="1" key="1">
    <citation type="submission" date="2022-11" db="EMBL/GenBank/DDBJ databases">
        <authorList>
            <person name="Hyden B.L."/>
            <person name="Feng K."/>
            <person name="Yates T."/>
            <person name="Jawdy S."/>
            <person name="Smart L.B."/>
            <person name="Muchero W."/>
        </authorList>
    </citation>
    <scope>NUCLEOTIDE SEQUENCE</scope>
    <source>
        <tissue evidence="1">Shoot tip</tissue>
    </source>
</reference>
<organism evidence="1 2">
    <name type="scientific">Salix purpurea</name>
    <name type="common">Purple osier willow</name>
    <dbReference type="NCBI Taxonomy" id="77065"/>
    <lineage>
        <taxon>Eukaryota</taxon>
        <taxon>Viridiplantae</taxon>
        <taxon>Streptophyta</taxon>
        <taxon>Embryophyta</taxon>
        <taxon>Tracheophyta</taxon>
        <taxon>Spermatophyta</taxon>
        <taxon>Magnoliopsida</taxon>
        <taxon>eudicotyledons</taxon>
        <taxon>Gunneridae</taxon>
        <taxon>Pentapetalae</taxon>
        <taxon>rosids</taxon>
        <taxon>fabids</taxon>
        <taxon>Malpighiales</taxon>
        <taxon>Salicaceae</taxon>
        <taxon>Saliceae</taxon>
        <taxon>Salix</taxon>
    </lineage>
</organism>
<dbReference type="EMBL" id="JAPFFK010000017">
    <property type="protein sequence ID" value="KAJ6700043.1"/>
    <property type="molecule type" value="Genomic_DNA"/>
</dbReference>
<name>A0A9Q0Q4S4_SALPP</name>
<sequence>MQNRMDQFQDNLKGIRNMVLAIHINLVRSWDSTKLLSYPNIQWQSMFSQFIIVNFPISRLPLHLLLNHLEKTK</sequence>
<protein>
    <submittedName>
        <fullName evidence="1">Uncharacterized protein</fullName>
    </submittedName>
</protein>
<proteinExistence type="predicted"/>
<dbReference type="AlphaFoldDB" id="A0A9Q0Q4S4"/>
<comment type="caution">
    <text evidence="1">The sequence shown here is derived from an EMBL/GenBank/DDBJ whole genome shotgun (WGS) entry which is preliminary data.</text>
</comment>
<accession>A0A9Q0Q4S4</accession>
<keyword evidence="2" id="KW-1185">Reference proteome</keyword>
<evidence type="ECO:0000313" key="2">
    <source>
        <dbReference type="Proteomes" id="UP001151532"/>
    </source>
</evidence>
<evidence type="ECO:0000313" key="1">
    <source>
        <dbReference type="EMBL" id="KAJ6700043.1"/>
    </source>
</evidence>
<dbReference type="Proteomes" id="UP001151532">
    <property type="component" value="Chromosome 6"/>
</dbReference>